<evidence type="ECO:0000256" key="1">
    <source>
        <dbReference type="SAM" id="MobiDB-lite"/>
    </source>
</evidence>
<evidence type="ECO:0000313" key="2">
    <source>
        <dbReference type="Proteomes" id="UP000887565"/>
    </source>
</evidence>
<feature type="region of interest" description="Disordered" evidence="1">
    <location>
        <begin position="67"/>
        <end position="98"/>
    </location>
</feature>
<evidence type="ECO:0000313" key="3">
    <source>
        <dbReference type="WBParaSite" id="nRc.2.0.1.t43639-RA"/>
    </source>
</evidence>
<dbReference type="WBParaSite" id="nRc.2.0.1.t43639-RA">
    <property type="protein sequence ID" value="nRc.2.0.1.t43639-RA"/>
    <property type="gene ID" value="nRc.2.0.1.g43639"/>
</dbReference>
<sequence>MHIGYVNKTIKTHPDDLIDIRIEENKFLRSKHAVVWLIRLRKFIEVNPHFGSMYWIRKSKDKVNTNVHSSSRCSGVLTDGNGDAKPANPMQVGQPSAK</sequence>
<name>A0A915KYT7_ROMCU</name>
<reference evidence="3" key="1">
    <citation type="submission" date="2022-11" db="UniProtKB">
        <authorList>
            <consortium name="WormBaseParasite"/>
        </authorList>
    </citation>
    <scope>IDENTIFICATION</scope>
</reference>
<dbReference type="Proteomes" id="UP000887565">
    <property type="component" value="Unplaced"/>
</dbReference>
<keyword evidence="2" id="KW-1185">Reference proteome</keyword>
<organism evidence="2 3">
    <name type="scientific">Romanomermis culicivorax</name>
    <name type="common">Nematode worm</name>
    <dbReference type="NCBI Taxonomy" id="13658"/>
    <lineage>
        <taxon>Eukaryota</taxon>
        <taxon>Metazoa</taxon>
        <taxon>Ecdysozoa</taxon>
        <taxon>Nematoda</taxon>
        <taxon>Enoplea</taxon>
        <taxon>Dorylaimia</taxon>
        <taxon>Mermithida</taxon>
        <taxon>Mermithoidea</taxon>
        <taxon>Mermithidae</taxon>
        <taxon>Romanomermis</taxon>
    </lineage>
</organism>
<protein>
    <submittedName>
        <fullName evidence="3">Uncharacterized protein</fullName>
    </submittedName>
</protein>
<dbReference type="AlphaFoldDB" id="A0A915KYT7"/>
<accession>A0A915KYT7</accession>
<proteinExistence type="predicted"/>